<evidence type="ECO:0000313" key="2">
    <source>
        <dbReference type="Proteomes" id="UP000076154"/>
    </source>
</evidence>
<evidence type="ECO:0000313" key="1">
    <source>
        <dbReference type="EMBL" id="RDB20246.1"/>
    </source>
</evidence>
<dbReference type="AlphaFoldDB" id="A0A369JN84"/>
<organism evidence="1 2">
    <name type="scientific">Hypsizygus marmoreus</name>
    <name type="common">White beech mushroom</name>
    <name type="synonym">Agaricus marmoreus</name>
    <dbReference type="NCBI Taxonomy" id="39966"/>
    <lineage>
        <taxon>Eukaryota</taxon>
        <taxon>Fungi</taxon>
        <taxon>Dikarya</taxon>
        <taxon>Basidiomycota</taxon>
        <taxon>Agaricomycotina</taxon>
        <taxon>Agaricomycetes</taxon>
        <taxon>Agaricomycetidae</taxon>
        <taxon>Agaricales</taxon>
        <taxon>Tricholomatineae</taxon>
        <taxon>Lyophyllaceae</taxon>
        <taxon>Hypsizygus</taxon>
    </lineage>
</organism>
<proteinExistence type="predicted"/>
<keyword evidence="2" id="KW-1185">Reference proteome</keyword>
<protein>
    <submittedName>
        <fullName evidence="1">Uncharacterized protein</fullName>
    </submittedName>
</protein>
<reference evidence="1" key="1">
    <citation type="submission" date="2018-04" db="EMBL/GenBank/DDBJ databases">
        <title>Whole genome sequencing of Hypsizygus marmoreus.</title>
        <authorList>
            <person name="Choi I.-G."/>
            <person name="Min B."/>
            <person name="Kim J.-G."/>
            <person name="Kim S."/>
            <person name="Oh Y.-L."/>
            <person name="Kong W.-S."/>
            <person name="Park H."/>
            <person name="Jeong J."/>
            <person name="Song E.-S."/>
        </authorList>
    </citation>
    <scope>NUCLEOTIDE SEQUENCE [LARGE SCALE GENOMIC DNA]</scope>
    <source>
        <strain evidence="1">51987-8</strain>
    </source>
</reference>
<dbReference type="EMBL" id="LUEZ02000069">
    <property type="protein sequence ID" value="RDB20246.1"/>
    <property type="molecule type" value="Genomic_DNA"/>
</dbReference>
<name>A0A369JN84_HYPMA</name>
<accession>A0A369JN84</accession>
<gene>
    <name evidence="1" type="ORF">Hypma_012605</name>
</gene>
<dbReference type="Proteomes" id="UP000076154">
    <property type="component" value="Unassembled WGS sequence"/>
</dbReference>
<dbReference type="InParanoid" id="A0A369JN84"/>
<comment type="caution">
    <text evidence="1">The sequence shown here is derived from an EMBL/GenBank/DDBJ whole genome shotgun (WGS) entry which is preliminary data.</text>
</comment>
<sequence>MTYRVLVCHHRPCLPLDMFRKFDSSPSADHLHSARKVSPIVKTYMAATLHSVLAHVAWIVEECAVLPLATSGEHYITLSLLSCPRRLHVVNTKHLFFTARMLRFTGHVTFPR</sequence>